<dbReference type="EMBL" id="AP022213">
    <property type="protein sequence ID" value="BBT16988.1"/>
    <property type="molecule type" value="Genomic_DNA"/>
</dbReference>
<dbReference type="AlphaFoldDB" id="A0A6S5RNH5"/>
<accession>A0A6S5RNH5</accession>
<sequence length="149" mass="16668">MNIESARDLLPSAVQRIADAVGLAAALRLVEQLGGTSWYFAQGHGRHGQARVAALEEIVGEDAARRLTFLMNEREVVYIPKCDKAIRRLRDAEIHRQFDQAVREGVSTNTVVNELARTYEISDRQVWRILKVAPLDLPGSSDLTPDLFD</sequence>
<protein>
    <recommendedName>
        <fullName evidence="1">Mor transcription activator domain-containing protein</fullName>
    </recommendedName>
</protein>
<evidence type="ECO:0000313" key="2">
    <source>
        <dbReference type="EMBL" id="BBT16988.1"/>
    </source>
</evidence>
<reference evidence="2 3" key="1">
    <citation type="submission" date="2019-12" db="EMBL/GenBank/DDBJ databases">
        <title>complete genome sequences of Pseudomonas otitidis str. WP8-S17-CRE-03 isolated from wastewater treatment plant effluent.</title>
        <authorList>
            <person name="Sekizuka T."/>
            <person name="Itokawa K."/>
            <person name="Yatsu K."/>
            <person name="Inamine Y."/>
            <person name="Kuroda M."/>
        </authorList>
    </citation>
    <scope>NUCLEOTIDE SEQUENCE [LARGE SCALE GENOMIC DNA]</scope>
    <source>
        <strain evidence="2 3">WP8-S17-CRE-03</strain>
    </source>
</reference>
<dbReference type="Pfam" id="PF08765">
    <property type="entry name" value="Mor"/>
    <property type="match status" value="1"/>
</dbReference>
<dbReference type="InterPro" id="IPR014875">
    <property type="entry name" value="Mor_transcription_activator"/>
</dbReference>
<gene>
    <name evidence="2" type="ORF">WP8S17C03_30370</name>
</gene>
<dbReference type="Gene3D" id="1.10.10.60">
    <property type="entry name" value="Homeodomain-like"/>
    <property type="match status" value="1"/>
</dbReference>
<dbReference type="SUPFAM" id="SSF46689">
    <property type="entry name" value="Homeodomain-like"/>
    <property type="match status" value="1"/>
</dbReference>
<dbReference type="InterPro" id="IPR009057">
    <property type="entry name" value="Homeodomain-like_sf"/>
</dbReference>
<proteinExistence type="predicted"/>
<organism evidence="2 3">
    <name type="scientific">Metapseudomonas otitidis</name>
    <dbReference type="NCBI Taxonomy" id="319939"/>
    <lineage>
        <taxon>Bacteria</taxon>
        <taxon>Pseudomonadati</taxon>
        <taxon>Pseudomonadota</taxon>
        <taxon>Gammaproteobacteria</taxon>
        <taxon>Pseudomonadales</taxon>
        <taxon>Pseudomonadaceae</taxon>
        <taxon>Metapseudomonas</taxon>
    </lineage>
</organism>
<evidence type="ECO:0000313" key="3">
    <source>
        <dbReference type="Proteomes" id="UP000515591"/>
    </source>
</evidence>
<evidence type="ECO:0000259" key="1">
    <source>
        <dbReference type="Pfam" id="PF08765"/>
    </source>
</evidence>
<name>A0A6S5RNH5_9GAMM</name>
<dbReference type="Proteomes" id="UP000515591">
    <property type="component" value="Chromosome"/>
</dbReference>
<dbReference type="RefSeq" id="WP_069559774.1">
    <property type="nucleotide sequence ID" value="NZ_AP022213.1"/>
</dbReference>
<feature type="domain" description="Mor transcription activator" evidence="1">
    <location>
        <begin position="54"/>
        <end position="131"/>
    </location>
</feature>